<feature type="compositionally biased region" description="Basic and acidic residues" evidence="1">
    <location>
        <begin position="167"/>
        <end position="178"/>
    </location>
</feature>
<gene>
    <name evidence="2" type="ORF">C8A01DRAFT_49990</name>
</gene>
<feature type="compositionally biased region" description="Basic and acidic residues" evidence="1">
    <location>
        <begin position="90"/>
        <end position="99"/>
    </location>
</feature>
<feature type="compositionally biased region" description="Basic residues" evidence="1">
    <location>
        <begin position="472"/>
        <end position="490"/>
    </location>
</feature>
<feature type="compositionally biased region" description="Basic and acidic residues" evidence="1">
    <location>
        <begin position="1"/>
        <end position="13"/>
    </location>
</feature>
<dbReference type="Proteomes" id="UP001303115">
    <property type="component" value="Unassembled WGS sequence"/>
</dbReference>
<feature type="compositionally biased region" description="Pro residues" evidence="1">
    <location>
        <begin position="406"/>
        <end position="422"/>
    </location>
</feature>
<feature type="region of interest" description="Disordered" evidence="1">
    <location>
        <begin position="1"/>
        <end position="124"/>
    </location>
</feature>
<feature type="compositionally biased region" description="Pro residues" evidence="1">
    <location>
        <begin position="324"/>
        <end position="337"/>
    </location>
</feature>
<feature type="compositionally biased region" description="Low complexity" evidence="1">
    <location>
        <begin position="491"/>
        <end position="515"/>
    </location>
</feature>
<feature type="compositionally biased region" description="Basic and acidic residues" evidence="1">
    <location>
        <begin position="186"/>
        <end position="221"/>
    </location>
</feature>
<evidence type="ECO:0000313" key="2">
    <source>
        <dbReference type="EMBL" id="KAK4033425.1"/>
    </source>
</evidence>
<dbReference type="EMBL" id="MU854531">
    <property type="protein sequence ID" value="KAK4033425.1"/>
    <property type="molecule type" value="Genomic_DNA"/>
</dbReference>
<feature type="compositionally biased region" description="Pro residues" evidence="1">
    <location>
        <begin position="455"/>
        <end position="470"/>
    </location>
</feature>
<evidence type="ECO:0000256" key="1">
    <source>
        <dbReference type="SAM" id="MobiDB-lite"/>
    </source>
</evidence>
<reference evidence="3" key="1">
    <citation type="journal article" date="2023" name="Mol. Phylogenet. Evol.">
        <title>Genome-scale phylogeny and comparative genomics of the fungal order Sordariales.</title>
        <authorList>
            <person name="Hensen N."/>
            <person name="Bonometti L."/>
            <person name="Westerberg I."/>
            <person name="Brannstrom I.O."/>
            <person name="Guillou S."/>
            <person name="Cros-Aarteil S."/>
            <person name="Calhoun S."/>
            <person name="Haridas S."/>
            <person name="Kuo A."/>
            <person name="Mondo S."/>
            <person name="Pangilinan J."/>
            <person name="Riley R."/>
            <person name="LaButti K."/>
            <person name="Andreopoulos B."/>
            <person name="Lipzen A."/>
            <person name="Chen C."/>
            <person name="Yan M."/>
            <person name="Daum C."/>
            <person name="Ng V."/>
            <person name="Clum A."/>
            <person name="Steindorff A."/>
            <person name="Ohm R.A."/>
            <person name="Martin F."/>
            <person name="Silar P."/>
            <person name="Natvig D.O."/>
            <person name="Lalanne C."/>
            <person name="Gautier V."/>
            <person name="Ament-Velasquez S.L."/>
            <person name="Kruys A."/>
            <person name="Hutchinson M.I."/>
            <person name="Powell A.J."/>
            <person name="Barry K."/>
            <person name="Miller A.N."/>
            <person name="Grigoriev I.V."/>
            <person name="Debuchy R."/>
            <person name="Gladieux P."/>
            <person name="Hiltunen Thoren M."/>
            <person name="Johannesson H."/>
        </authorList>
    </citation>
    <scope>NUCLEOTIDE SEQUENCE [LARGE SCALE GENOMIC DNA]</scope>
    <source>
        <strain evidence="3">CBS 284.82</strain>
    </source>
</reference>
<feature type="compositionally biased region" description="Low complexity" evidence="1">
    <location>
        <begin position="525"/>
        <end position="542"/>
    </location>
</feature>
<feature type="region of interest" description="Disordered" evidence="1">
    <location>
        <begin position="278"/>
        <end position="565"/>
    </location>
</feature>
<protein>
    <submittedName>
        <fullName evidence="2">Uncharacterized protein</fullName>
    </submittedName>
</protein>
<accession>A0AAN6P9S5</accession>
<organism evidence="2 3">
    <name type="scientific">Parachaetomium inaequale</name>
    <dbReference type="NCBI Taxonomy" id="2588326"/>
    <lineage>
        <taxon>Eukaryota</taxon>
        <taxon>Fungi</taxon>
        <taxon>Dikarya</taxon>
        <taxon>Ascomycota</taxon>
        <taxon>Pezizomycotina</taxon>
        <taxon>Sordariomycetes</taxon>
        <taxon>Sordariomycetidae</taxon>
        <taxon>Sordariales</taxon>
        <taxon>Chaetomiaceae</taxon>
        <taxon>Parachaetomium</taxon>
    </lineage>
</organism>
<sequence length="585" mass="63735">MDENSPHQKDRPESGSPSGPDRILDRKIERRALPASFSSNLARKGPSSGGKASDRSVRSIVTLFEKSAGASDRPAPNRPRLVSGTSDRVGGGDEKENRRNSHGSNNRDINTTKSPQNSQLQEDKLALSRSTTPSMFPAAQVGYQVEDYSLTLLRHKSYFNNRPLARCLDDNSEKDTKTKVQRVKSKKESARELAVEGKENESDEHGHGNKCNKDLPPRQRDTSSPIQQLDDLMSDLLTWQGVSEPRILELERRESPEVNGFWSNLRTQLWVDEEEIYGERPTPMGHPDSTTVREEGNESHTLAPSTSATSLPVSYLSDPEIERPFPPPPTRPPPPIPAAARGRSSSAASSQGTQHSAAPSLELFPDPARDYPAWDEPPPTSSVRLSMTAPGELDIADLLSEAYPEPELPPLPEPGRPLPVPPTASSHSRHPSSSGSGPWTRPPTWRSPSSLGSSSPPPVPPLPAPIPEPPANHHHRRGRSNHIRNRHQPHSSKTSASTSVSASVSTHSAAVTDSSGGRSVHSRRTPGTSTSSTATHSTRADSGSGTDLSAYQPPNPPLRRLTTEEKLSEIDAFLSPERDDKEQWI</sequence>
<evidence type="ECO:0000313" key="3">
    <source>
        <dbReference type="Proteomes" id="UP001303115"/>
    </source>
</evidence>
<comment type="caution">
    <text evidence="2">The sequence shown here is derived from an EMBL/GenBank/DDBJ whole genome shotgun (WGS) entry which is preliminary data.</text>
</comment>
<proteinExistence type="predicted"/>
<feature type="compositionally biased region" description="Polar residues" evidence="1">
    <location>
        <begin position="102"/>
        <end position="120"/>
    </location>
</feature>
<feature type="compositionally biased region" description="Low complexity" evidence="1">
    <location>
        <begin position="338"/>
        <end position="350"/>
    </location>
</feature>
<keyword evidence="3" id="KW-1185">Reference proteome</keyword>
<dbReference type="AlphaFoldDB" id="A0AAN6P9S5"/>
<feature type="compositionally biased region" description="Basic and acidic residues" evidence="1">
    <location>
        <begin position="22"/>
        <end position="32"/>
    </location>
</feature>
<feature type="compositionally biased region" description="Polar residues" evidence="1">
    <location>
        <begin position="299"/>
        <end position="312"/>
    </location>
</feature>
<feature type="region of interest" description="Disordered" evidence="1">
    <location>
        <begin position="166"/>
        <end position="225"/>
    </location>
</feature>
<name>A0AAN6P9S5_9PEZI</name>